<evidence type="ECO:0000256" key="2">
    <source>
        <dbReference type="ARBA" id="ARBA00022448"/>
    </source>
</evidence>
<dbReference type="GO" id="GO:0005524">
    <property type="term" value="F:ATP binding"/>
    <property type="evidence" value="ECO:0007669"/>
    <property type="project" value="UniProtKB-KW"/>
</dbReference>
<comment type="similarity">
    <text evidence="1">Belongs to the ABC transporter superfamily.</text>
</comment>
<dbReference type="GO" id="GO:0016887">
    <property type="term" value="F:ATP hydrolysis activity"/>
    <property type="evidence" value="ECO:0007669"/>
    <property type="project" value="InterPro"/>
</dbReference>
<gene>
    <name evidence="6" type="ORF">CBF96_02935</name>
</gene>
<comment type="caution">
    <text evidence="6">The sequence shown here is derived from an EMBL/GenBank/DDBJ whole genome shotgun (WGS) entry which is preliminary data.</text>
</comment>
<dbReference type="SMART" id="SM00382">
    <property type="entry name" value="AAA"/>
    <property type="match status" value="1"/>
</dbReference>
<feature type="domain" description="ABC transporter" evidence="5">
    <location>
        <begin position="3"/>
        <end position="233"/>
    </location>
</feature>
<dbReference type="InterPro" id="IPR027417">
    <property type="entry name" value="P-loop_NTPase"/>
</dbReference>
<evidence type="ECO:0000256" key="1">
    <source>
        <dbReference type="ARBA" id="ARBA00005417"/>
    </source>
</evidence>
<evidence type="ECO:0000259" key="5">
    <source>
        <dbReference type="PROSITE" id="PS50893"/>
    </source>
</evidence>
<dbReference type="RefSeq" id="WP_094536801.1">
    <property type="nucleotide sequence ID" value="NZ_JANKBC010000027.1"/>
</dbReference>
<dbReference type="PROSITE" id="PS00211">
    <property type="entry name" value="ABC_TRANSPORTER_1"/>
    <property type="match status" value="1"/>
</dbReference>
<sequence>MEIKVENLSKNFKNKKALNNVSLDLQSGGLIGLIGPNGAGKSTLFNILTTLQKPTTGKIFLNNKDIVKNPSLMQKNMGFMPQKVPFLPNLTLKEYLNYIAGIKGIPARNAKMEIESLITKFNLLTVPKKQTLSHFSGGMIQRVGMCVALMGNPQIIVVDEPTAGLDPEERINLRNILSELAAEKLVIMSTHIISDIEAVANKIIVLKDGKVKYDGSAIDLMSKASKNVWSMTFPTQTSIKEIEKLGKVSSIVQTMDGIQARIIANQKPTANSINVKPHLEDAYLFLESEGDKA</sequence>
<dbReference type="PANTHER" id="PTHR43335">
    <property type="entry name" value="ABC TRANSPORTER, ATP-BINDING PROTEIN"/>
    <property type="match status" value="1"/>
</dbReference>
<keyword evidence="2" id="KW-0813">Transport</keyword>
<dbReference type="PROSITE" id="PS50893">
    <property type="entry name" value="ABC_TRANSPORTER_2"/>
    <property type="match status" value="1"/>
</dbReference>
<reference evidence="6 7" key="2">
    <citation type="submission" date="2017-09" db="EMBL/GenBank/DDBJ databases">
        <title>Tripartite evolution among Lactobacillus johnsonii, Lactobacillus taiwanensis, Lactobacillus reuteri and their rodent host.</title>
        <authorList>
            <person name="Wang T."/>
            <person name="Knowles S."/>
            <person name="Cheng C."/>
        </authorList>
    </citation>
    <scope>NUCLEOTIDE SEQUENCE [LARGE SCALE GENOMIC DNA]</scope>
    <source>
        <strain evidence="6 7">114h</strain>
    </source>
</reference>
<proteinExistence type="inferred from homology"/>
<organism evidence="6 7">
    <name type="scientific">Limosilactobacillus reuteri</name>
    <name type="common">Lactobacillus reuteri</name>
    <dbReference type="NCBI Taxonomy" id="1598"/>
    <lineage>
        <taxon>Bacteria</taxon>
        <taxon>Bacillati</taxon>
        <taxon>Bacillota</taxon>
        <taxon>Bacilli</taxon>
        <taxon>Lactobacillales</taxon>
        <taxon>Lactobacillaceae</taxon>
        <taxon>Limosilactobacillus</taxon>
    </lineage>
</organism>
<evidence type="ECO:0000313" key="7">
    <source>
        <dbReference type="Proteomes" id="UP000215747"/>
    </source>
</evidence>
<dbReference type="EMBL" id="NGPL01000018">
    <property type="protein sequence ID" value="OYS70114.1"/>
    <property type="molecule type" value="Genomic_DNA"/>
</dbReference>
<reference evidence="7" key="1">
    <citation type="submission" date="2017-05" db="EMBL/GenBank/DDBJ databases">
        <authorList>
            <person name="Lin X.B."/>
            <person name="Stothard P."/>
            <person name="Tasseva G."/>
            <person name="Walter J."/>
        </authorList>
    </citation>
    <scope>NUCLEOTIDE SEQUENCE [LARGE SCALE GENOMIC DNA]</scope>
    <source>
        <strain evidence="7">114h</strain>
    </source>
</reference>
<evidence type="ECO:0000256" key="4">
    <source>
        <dbReference type="ARBA" id="ARBA00022840"/>
    </source>
</evidence>
<dbReference type="Proteomes" id="UP000215747">
    <property type="component" value="Unassembled WGS sequence"/>
</dbReference>
<name>A0A256STD4_LIMRT</name>
<dbReference type="SUPFAM" id="SSF52540">
    <property type="entry name" value="P-loop containing nucleoside triphosphate hydrolases"/>
    <property type="match status" value="1"/>
</dbReference>
<evidence type="ECO:0000313" key="6">
    <source>
        <dbReference type="EMBL" id="OYS70114.1"/>
    </source>
</evidence>
<accession>A0A256STD4</accession>
<dbReference type="AlphaFoldDB" id="A0A256STD4"/>
<protein>
    <submittedName>
        <fullName evidence="6">ABC transporter ATP-binding protein</fullName>
    </submittedName>
</protein>
<dbReference type="PANTHER" id="PTHR43335:SF2">
    <property type="entry name" value="ABC TRANSPORTER, ATP-BINDING PROTEIN"/>
    <property type="match status" value="1"/>
</dbReference>
<dbReference type="Gene3D" id="3.40.50.300">
    <property type="entry name" value="P-loop containing nucleotide triphosphate hydrolases"/>
    <property type="match status" value="1"/>
</dbReference>
<evidence type="ECO:0000256" key="3">
    <source>
        <dbReference type="ARBA" id="ARBA00022741"/>
    </source>
</evidence>
<keyword evidence="4 6" id="KW-0067">ATP-binding</keyword>
<keyword evidence="3" id="KW-0547">Nucleotide-binding</keyword>
<dbReference type="InterPro" id="IPR003439">
    <property type="entry name" value="ABC_transporter-like_ATP-bd"/>
</dbReference>
<dbReference type="Pfam" id="PF00005">
    <property type="entry name" value="ABC_tran"/>
    <property type="match status" value="1"/>
</dbReference>
<dbReference type="InterPro" id="IPR017871">
    <property type="entry name" value="ABC_transporter-like_CS"/>
</dbReference>
<dbReference type="InterPro" id="IPR003593">
    <property type="entry name" value="AAA+_ATPase"/>
</dbReference>